<dbReference type="PANTHER" id="PTHR43791">
    <property type="entry name" value="PERMEASE-RELATED"/>
    <property type="match status" value="1"/>
</dbReference>
<dbReference type="EMBL" id="OBMI01000001">
    <property type="protein sequence ID" value="SOB78828.1"/>
    <property type="molecule type" value="Genomic_DNA"/>
</dbReference>
<gene>
    <name evidence="8" type="ORF">SAMN06297144_0235</name>
</gene>
<dbReference type="GO" id="GO:0016020">
    <property type="term" value="C:membrane"/>
    <property type="evidence" value="ECO:0007669"/>
    <property type="project" value="UniProtKB-SubCell"/>
</dbReference>
<feature type="transmembrane region" description="Helical" evidence="6">
    <location>
        <begin position="404"/>
        <end position="424"/>
    </location>
</feature>
<name>A0A285QBD8_9SPHN</name>
<evidence type="ECO:0000256" key="1">
    <source>
        <dbReference type="ARBA" id="ARBA00004141"/>
    </source>
</evidence>
<reference evidence="8 9" key="1">
    <citation type="submission" date="2017-07" db="EMBL/GenBank/DDBJ databases">
        <authorList>
            <person name="Sun Z.S."/>
            <person name="Albrecht U."/>
            <person name="Echele G."/>
            <person name="Lee C.C."/>
        </authorList>
    </citation>
    <scope>NUCLEOTIDE SEQUENCE [LARGE SCALE GENOMIC DNA]</scope>
    <source>
        <strain evidence="8 9">CGMCC 1.12672</strain>
    </source>
</reference>
<dbReference type="Gene3D" id="1.20.1250.20">
    <property type="entry name" value="MFS general substrate transporter like domains"/>
    <property type="match status" value="2"/>
</dbReference>
<feature type="transmembrane region" description="Helical" evidence="6">
    <location>
        <begin position="283"/>
        <end position="304"/>
    </location>
</feature>
<evidence type="ECO:0000259" key="7">
    <source>
        <dbReference type="PROSITE" id="PS50850"/>
    </source>
</evidence>
<evidence type="ECO:0000256" key="5">
    <source>
        <dbReference type="ARBA" id="ARBA00023136"/>
    </source>
</evidence>
<dbReference type="InterPro" id="IPR020846">
    <property type="entry name" value="MFS_dom"/>
</dbReference>
<feature type="transmembrane region" description="Helical" evidence="6">
    <location>
        <begin position="341"/>
        <end position="361"/>
    </location>
</feature>
<evidence type="ECO:0000256" key="3">
    <source>
        <dbReference type="ARBA" id="ARBA00022692"/>
    </source>
</evidence>
<keyword evidence="9" id="KW-1185">Reference proteome</keyword>
<dbReference type="Proteomes" id="UP000219494">
    <property type="component" value="Unassembled WGS sequence"/>
</dbReference>
<protein>
    <submittedName>
        <fullName evidence="8">Sugar phosphate permease</fullName>
    </submittedName>
</protein>
<feature type="transmembrane region" description="Helical" evidence="6">
    <location>
        <begin position="60"/>
        <end position="85"/>
    </location>
</feature>
<dbReference type="AlphaFoldDB" id="A0A285QBD8"/>
<feature type="transmembrane region" description="Helical" evidence="6">
    <location>
        <begin position="117"/>
        <end position="138"/>
    </location>
</feature>
<feature type="domain" description="Major facilitator superfamily (MFS) profile" evidence="7">
    <location>
        <begin position="26"/>
        <end position="428"/>
    </location>
</feature>
<dbReference type="PROSITE" id="PS50850">
    <property type="entry name" value="MFS"/>
    <property type="match status" value="1"/>
</dbReference>
<dbReference type="InterPro" id="IPR011701">
    <property type="entry name" value="MFS"/>
</dbReference>
<feature type="transmembrane region" description="Helical" evidence="6">
    <location>
        <begin position="316"/>
        <end position="335"/>
    </location>
</feature>
<dbReference type="CDD" id="cd17319">
    <property type="entry name" value="MFS_ExuT_GudP_like"/>
    <property type="match status" value="1"/>
</dbReference>
<evidence type="ECO:0000313" key="9">
    <source>
        <dbReference type="Proteomes" id="UP000219494"/>
    </source>
</evidence>
<evidence type="ECO:0000256" key="6">
    <source>
        <dbReference type="SAM" id="Phobius"/>
    </source>
</evidence>
<dbReference type="SUPFAM" id="SSF103473">
    <property type="entry name" value="MFS general substrate transporter"/>
    <property type="match status" value="1"/>
</dbReference>
<dbReference type="OrthoDB" id="9773957at2"/>
<organism evidence="8 9">
    <name type="scientific">Sphingomonas guangdongensis</name>
    <dbReference type="NCBI Taxonomy" id="1141890"/>
    <lineage>
        <taxon>Bacteria</taxon>
        <taxon>Pseudomonadati</taxon>
        <taxon>Pseudomonadota</taxon>
        <taxon>Alphaproteobacteria</taxon>
        <taxon>Sphingomonadales</taxon>
        <taxon>Sphingomonadaceae</taxon>
        <taxon>Sphingomonas</taxon>
    </lineage>
</organism>
<feature type="transmembrane region" description="Helical" evidence="6">
    <location>
        <begin position="250"/>
        <end position="271"/>
    </location>
</feature>
<proteinExistence type="predicted"/>
<dbReference type="InterPro" id="IPR036259">
    <property type="entry name" value="MFS_trans_sf"/>
</dbReference>
<feature type="transmembrane region" description="Helical" evidence="6">
    <location>
        <begin position="184"/>
        <end position="206"/>
    </location>
</feature>
<dbReference type="PANTHER" id="PTHR43791:SF36">
    <property type="entry name" value="TRANSPORTER, PUTATIVE (AFU_ORTHOLOGUE AFUA_6G08340)-RELATED"/>
    <property type="match status" value="1"/>
</dbReference>
<feature type="transmembrane region" description="Helical" evidence="6">
    <location>
        <begin position="92"/>
        <end position="111"/>
    </location>
</feature>
<dbReference type="FunFam" id="1.20.1250.20:FF:000018">
    <property type="entry name" value="MFS transporter permease"/>
    <property type="match status" value="1"/>
</dbReference>
<evidence type="ECO:0000256" key="4">
    <source>
        <dbReference type="ARBA" id="ARBA00022989"/>
    </source>
</evidence>
<dbReference type="RefSeq" id="WP_097062202.1">
    <property type="nucleotide sequence ID" value="NZ_OBMI01000001.1"/>
</dbReference>
<keyword evidence="2" id="KW-0813">Transport</keyword>
<keyword evidence="5 6" id="KW-0472">Membrane</keyword>
<feature type="transmembrane region" description="Helical" evidence="6">
    <location>
        <begin position="150"/>
        <end position="172"/>
    </location>
</feature>
<evidence type="ECO:0000256" key="2">
    <source>
        <dbReference type="ARBA" id="ARBA00022448"/>
    </source>
</evidence>
<accession>A0A285QBD8</accession>
<feature type="transmembrane region" description="Helical" evidence="6">
    <location>
        <begin position="373"/>
        <end position="398"/>
    </location>
</feature>
<keyword evidence="3 6" id="KW-0812">Transmembrane</keyword>
<comment type="subcellular location">
    <subcellularLocation>
        <location evidence="1">Membrane</location>
        <topology evidence="1">Multi-pass membrane protein</topology>
    </subcellularLocation>
</comment>
<dbReference type="Pfam" id="PF07690">
    <property type="entry name" value="MFS_1"/>
    <property type="match status" value="1"/>
</dbReference>
<dbReference type="GO" id="GO:0022857">
    <property type="term" value="F:transmembrane transporter activity"/>
    <property type="evidence" value="ECO:0007669"/>
    <property type="project" value="InterPro"/>
</dbReference>
<evidence type="ECO:0000313" key="8">
    <source>
        <dbReference type="EMBL" id="SOB78828.1"/>
    </source>
</evidence>
<keyword evidence="4 6" id="KW-1133">Transmembrane helix</keyword>
<sequence>MPDPLTSELAESALERATVTAVNRRLLPLLGLVYLVAYIDRQNVSYAKLQMAADIGLSDAAFGLGAGLFFLGYFLFEVPSNLLLVRVGVRRWFARIMVTWGLVTVLLGFTTSGTVFYLLRFLLGAAEAGLFPGVLYAVTLWYPQAYRARAIGLFMIASAAANVLGSAVAGVLLDLDGMLGLAGWQWLFVVTGAPAVLLAPVVLCVIPDRPDDAPWLSPAARAWLAAALAAEHRDAPSGRAAARVLLDPRVLLLCLTFVGFPLTAYGLSYWLPTIVQGFGVSNTANGFINALLWLLVAFALWRVPRWAARHPHRPRHIVIPVLISAAALVTSVALPGPVSQYVALCIAACAIVSAQPIFWTLPPRFLHGAGAAAGLAAINATGNLGGFVAQALIPWIAAASGSPLAPMLLLAAALIGTAIGVALVERQLPASPSHMRTA</sequence>